<dbReference type="PANTHER" id="PTHR10948:SF23">
    <property type="entry name" value="TRANSPOSASE INSI FOR INSERTION SEQUENCE ELEMENT IS30A-RELATED"/>
    <property type="match status" value="1"/>
</dbReference>
<accession>A0A918MMW4</accession>
<organism evidence="1 2">
    <name type="scientific">Gemmobacter lanyuensis</name>
    <dbReference type="NCBI Taxonomy" id="1054497"/>
    <lineage>
        <taxon>Bacteria</taxon>
        <taxon>Pseudomonadati</taxon>
        <taxon>Pseudomonadota</taxon>
        <taxon>Alphaproteobacteria</taxon>
        <taxon>Rhodobacterales</taxon>
        <taxon>Paracoccaceae</taxon>
        <taxon>Gemmobacter</taxon>
    </lineage>
</organism>
<dbReference type="PANTHER" id="PTHR10948">
    <property type="entry name" value="TRANSPOSASE"/>
    <property type="match status" value="1"/>
</dbReference>
<evidence type="ECO:0008006" key="3">
    <source>
        <dbReference type="Google" id="ProtNLM"/>
    </source>
</evidence>
<gene>
    <name evidence="1" type="ORF">GCM10011452_28310</name>
</gene>
<dbReference type="Proteomes" id="UP000628984">
    <property type="component" value="Unassembled WGS sequence"/>
</dbReference>
<dbReference type="GO" id="GO:0004803">
    <property type="term" value="F:transposase activity"/>
    <property type="evidence" value="ECO:0007669"/>
    <property type="project" value="TreeGrafter"/>
</dbReference>
<dbReference type="AlphaFoldDB" id="A0A918MMW4"/>
<sequence>MEVSVPRSHVELSLEERKILGRLLHHKTRVAAIAHVLSGHRSTIYREIRCNWWHDAEVPQADGYRSLTAQKLAADRRDRKLIRHPDLLEAVVDRFKTGWSPEEIAGRMNAEPGSTHHLCQPRTLGVKLCLLPDSPAMARPHKPEHELRKVWDELHVPPAERAKVTATAVAAGHCLAAPAA</sequence>
<comment type="caution">
    <text evidence="1">The sequence shown here is derived from an EMBL/GenBank/DDBJ whole genome shotgun (WGS) entry which is preliminary data.</text>
</comment>
<proteinExistence type="predicted"/>
<dbReference type="InterPro" id="IPR051917">
    <property type="entry name" value="Transposase-Integrase"/>
</dbReference>
<dbReference type="GO" id="GO:0032196">
    <property type="term" value="P:transposition"/>
    <property type="evidence" value="ECO:0007669"/>
    <property type="project" value="TreeGrafter"/>
</dbReference>
<keyword evidence="2" id="KW-1185">Reference proteome</keyword>
<dbReference type="GO" id="GO:0005829">
    <property type="term" value="C:cytosol"/>
    <property type="evidence" value="ECO:0007669"/>
    <property type="project" value="TreeGrafter"/>
</dbReference>
<evidence type="ECO:0000313" key="1">
    <source>
        <dbReference type="EMBL" id="GGW38318.1"/>
    </source>
</evidence>
<dbReference type="RefSeq" id="WP_189634542.1">
    <property type="nucleotide sequence ID" value="NZ_BMYQ01000010.1"/>
</dbReference>
<reference evidence="1" key="1">
    <citation type="journal article" date="2014" name="Int. J. Syst. Evol. Microbiol.">
        <title>Complete genome sequence of Corynebacterium casei LMG S-19264T (=DSM 44701T), isolated from a smear-ripened cheese.</title>
        <authorList>
            <consortium name="US DOE Joint Genome Institute (JGI-PGF)"/>
            <person name="Walter F."/>
            <person name="Albersmeier A."/>
            <person name="Kalinowski J."/>
            <person name="Ruckert C."/>
        </authorList>
    </citation>
    <scope>NUCLEOTIDE SEQUENCE</scope>
    <source>
        <strain evidence="1">KCTC 23714</strain>
    </source>
</reference>
<reference evidence="1" key="2">
    <citation type="submission" date="2020-09" db="EMBL/GenBank/DDBJ databases">
        <authorList>
            <person name="Sun Q."/>
            <person name="Kim S."/>
        </authorList>
    </citation>
    <scope>NUCLEOTIDE SEQUENCE</scope>
    <source>
        <strain evidence="1">KCTC 23714</strain>
    </source>
</reference>
<evidence type="ECO:0000313" key="2">
    <source>
        <dbReference type="Proteomes" id="UP000628984"/>
    </source>
</evidence>
<protein>
    <recommendedName>
        <fullName evidence="3">IS30 family transposase</fullName>
    </recommendedName>
</protein>
<name>A0A918MMW4_9RHOB</name>
<dbReference type="EMBL" id="BMYQ01000010">
    <property type="protein sequence ID" value="GGW38318.1"/>
    <property type="molecule type" value="Genomic_DNA"/>
</dbReference>